<protein>
    <submittedName>
        <fullName evidence="2">Uncharacterized protein</fullName>
    </submittedName>
</protein>
<name>A0AA39X703_9PEZI</name>
<accession>A0AA39X703</accession>
<keyword evidence="3" id="KW-1185">Reference proteome</keyword>
<sequence>MDSRASFRPSGREGWRCAIWVTLEIVPAAQDLNPAVSILGRPAVLSAIPLGLVLGPLCSESIGLNGAEVCMCGDDRAMPGREVKTHACLFSAGRPPSHRTAHADVLARQVEAALQLLHLPAAVHNGVNVSADGVDGTTFPRGGNGVVHRVAVEPCARVRRKLVRKVDGAEEDHADRPAASQIVGATSRKRTRHVDAQDGTDSANSGMSSPKCRRESSPADADADETPRPVNIVTPTSSYVNSLAIEWPRLPARQHSPTKASSHSGPPTKPTTIPRQARDDSPLCLP</sequence>
<evidence type="ECO:0000256" key="1">
    <source>
        <dbReference type="SAM" id="MobiDB-lite"/>
    </source>
</evidence>
<dbReference type="Proteomes" id="UP001174934">
    <property type="component" value="Unassembled WGS sequence"/>
</dbReference>
<feature type="compositionally biased region" description="Polar residues" evidence="1">
    <location>
        <begin position="199"/>
        <end position="208"/>
    </location>
</feature>
<comment type="caution">
    <text evidence="2">The sequence shown here is derived from an EMBL/GenBank/DDBJ whole genome shotgun (WGS) entry which is preliminary data.</text>
</comment>
<organism evidence="2 3">
    <name type="scientific">Bombardia bombarda</name>
    <dbReference type="NCBI Taxonomy" id="252184"/>
    <lineage>
        <taxon>Eukaryota</taxon>
        <taxon>Fungi</taxon>
        <taxon>Dikarya</taxon>
        <taxon>Ascomycota</taxon>
        <taxon>Pezizomycotina</taxon>
        <taxon>Sordariomycetes</taxon>
        <taxon>Sordariomycetidae</taxon>
        <taxon>Sordariales</taxon>
        <taxon>Lasiosphaeriaceae</taxon>
        <taxon>Bombardia</taxon>
    </lineage>
</organism>
<dbReference type="AlphaFoldDB" id="A0AA39X703"/>
<evidence type="ECO:0000313" key="2">
    <source>
        <dbReference type="EMBL" id="KAK0628271.1"/>
    </source>
</evidence>
<reference evidence="2" key="1">
    <citation type="submission" date="2023-06" db="EMBL/GenBank/DDBJ databases">
        <title>Genome-scale phylogeny and comparative genomics of the fungal order Sordariales.</title>
        <authorList>
            <consortium name="Lawrence Berkeley National Laboratory"/>
            <person name="Hensen N."/>
            <person name="Bonometti L."/>
            <person name="Westerberg I."/>
            <person name="Brannstrom I.O."/>
            <person name="Guillou S."/>
            <person name="Cros-Aarteil S."/>
            <person name="Calhoun S."/>
            <person name="Haridas S."/>
            <person name="Kuo A."/>
            <person name="Mondo S."/>
            <person name="Pangilinan J."/>
            <person name="Riley R."/>
            <person name="LaButti K."/>
            <person name="Andreopoulos B."/>
            <person name="Lipzen A."/>
            <person name="Chen C."/>
            <person name="Yanf M."/>
            <person name="Daum C."/>
            <person name="Ng V."/>
            <person name="Clum A."/>
            <person name="Steindorff A."/>
            <person name="Ohm R."/>
            <person name="Martin F."/>
            <person name="Silar P."/>
            <person name="Natvig D."/>
            <person name="Lalanne C."/>
            <person name="Gautier V."/>
            <person name="Ament-velasquez S.L."/>
            <person name="Kruys A."/>
            <person name="Hutchinson M.I."/>
            <person name="Powell A.J."/>
            <person name="Barry K."/>
            <person name="Miller A.N."/>
            <person name="Grigoriev I.V."/>
            <person name="Debuchy R."/>
            <person name="Gladieux P."/>
            <person name="Thoren M.H."/>
            <person name="Johannesson H."/>
        </authorList>
    </citation>
    <scope>NUCLEOTIDE SEQUENCE</scope>
    <source>
        <strain evidence="2">SMH3391-2</strain>
    </source>
</reference>
<feature type="compositionally biased region" description="Basic and acidic residues" evidence="1">
    <location>
        <begin position="276"/>
        <end position="286"/>
    </location>
</feature>
<gene>
    <name evidence="2" type="ORF">B0T17DRAFT_504967</name>
</gene>
<evidence type="ECO:0000313" key="3">
    <source>
        <dbReference type="Proteomes" id="UP001174934"/>
    </source>
</evidence>
<feature type="region of interest" description="Disordered" evidence="1">
    <location>
        <begin position="250"/>
        <end position="286"/>
    </location>
</feature>
<proteinExistence type="predicted"/>
<dbReference type="EMBL" id="JAULSR010000002">
    <property type="protein sequence ID" value="KAK0628271.1"/>
    <property type="molecule type" value="Genomic_DNA"/>
</dbReference>
<feature type="compositionally biased region" description="Basic and acidic residues" evidence="1">
    <location>
        <begin position="164"/>
        <end position="176"/>
    </location>
</feature>
<feature type="region of interest" description="Disordered" evidence="1">
    <location>
        <begin position="164"/>
        <end position="235"/>
    </location>
</feature>
<feature type="compositionally biased region" description="Polar residues" evidence="1">
    <location>
        <begin position="255"/>
        <end position="274"/>
    </location>
</feature>